<keyword evidence="5 6" id="KW-0472">Membrane</keyword>
<feature type="transmembrane region" description="Helical" evidence="6">
    <location>
        <begin position="95"/>
        <end position="116"/>
    </location>
</feature>
<proteinExistence type="predicted"/>
<comment type="caution">
    <text evidence="8">The sequence shown here is derived from an EMBL/GenBank/DDBJ whole genome shotgun (WGS) entry which is preliminary data.</text>
</comment>
<evidence type="ECO:0000313" key="9">
    <source>
        <dbReference type="Proteomes" id="UP000032544"/>
    </source>
</evidence>
<dbReference type="PANTHER" id="PTHR32322">
    <property type="entry name" value="INNER MEMBRANE TRANSPORTER"/>
    <property type="match status" value="1"/>
</dbReference>
<name>A0A0D8JGU0_9BACT</name>
<dbReference type="InterPro" id="IPR037185">
    <property type="entry name" value="EmrE-like"/>
</dbReference>
<comment type="subcellular location">
    <subcellularLocation>
        <location evidence="1">Cell membrane</location>
        <topology evidence="1">Multi-pass membrane protein</topology>
    </subcellularLocation>
</comment>
<evidence type="ECO:0000256" key="5">
    <source>
        <dbReference type="ARBA" id="ARBA00023136"/>
    </source>
</evidence>
<feature type="transmembrane region" description="Helical" evidence="6">
    <location>
        <begin position="70"/>
        <end position="89"/>
    </location>
</feature>
<evidence type="ECO:0000256" key="4">
    <source>
        <dbReference type="ARBA" id="ARBA00022989"/>
    </source>
</evidence>
<dbReference type="STRING" id="1544798.LH29_06555"/>
<feature type="transmembrane region" description="Helical" evidence="6">
    <location>
        <begin position="158"/>
        <end position="176"/>
    </location>
</feature>
<dbReference type="AlphaFoldDB" id="A0A0D8JGU0"/>
<sequence>MYRMRNLFRTTTFLAIVACLFWSTAFAGVKIGLEYHSPFQFAGIRFTISGLLMFLYFGKPKRYFSELKHNLKFILLLSVVQIFAQYALFYSGINLLPGSLSAMIVGSQPLFIALVAHYSFSNDKMTPLKTFSILIGVVGIAIITLGRSKVEMTGYLEYIGIIILLVNNIVSGYSNVIVAKHSGTISPVVLSSTSLIIGGLMLSIVSIPVEGIHLGPFPPKYWYALAWLSFLSAAAITIWYSLLKRPGVKVSLLNVWKFLIPVSGAALSWILLSNEKADLVSIVGMMIIAVSLLSLNYANRREQKMAAQKEQK</sequence>
<dbReference type="Proteomes" id="UP000032544">
    <property type="component" value="Unassembled WGS sequence"/>
</dbReference>
<dbReference type="Pfam" id="PF00892">
    <property type="entry name" value="EamA"/>
    <property type="match status" value="2"/>
</dbReference>
<feature type="domain" description="EamA" evidence="7">
    <location>
        <begin position="159"/>
        <end position="295"/>
    </location>
</feature>
<evidence type="ECO:0000256" key="3">
    <source>
        <dbReference type="ARBA" id="ARBA00022692"/>
    </source>
</evidence>
<protein>
    <recommendedName>
        <fullName evidence="7">EamA domain-containing protein</fullName>
    </recommendedName>
</protein>
<feature type="domain" description="EamA" evidence="7">
    <location>
        <begin position="13"/>
        <end position="144"/>
    </location>
</feature>
<evidence type="ECO:0000313" key="8">
    <source>
        <dbReference type="EMBL" id="KJF45068.1"/>
    </source>
</evidence>
<feature type="transmembrane region" description="Helical" evidence="6">
    <location>
        <begin position="188"/>
        <end position="209"/>
    </location>
</feature>
<keyword evidence="2" id="KW-1003">Cell membrane</keyword>
<reference evidence="8 9" key="1">
    <citation type="submission" date="2014-09" db="EMBL/GenBank/DDBJ databases">
        <title>Draft Genome Sequence of Draconibacterium sp. JN14CK-3.</title>
        <authorList>
            <person name="Dong C."/>
            <person name="Lai Q."/>
            <person name="Shao Z."/>
        </authorList>
    </citation>
    <scope>NUCLEOTIDE SEQUENCE [LARGE SCALE GENOMIC DNA]</scope>
    <source>
        <strain evidence="8 9">JN14CK-3</strain>
    </source>
</reference>
<dbReference type="InterPro" id="IPR000620">
    <property type="entry name" value="EamA_dom"/>
</dbReference>
<evidence type="ECO:0000259" key="7">
    <source>
        <dbReference type="Pfam" id="PF00892"/>
    </source>
</evidence>
<gene>
    <name evidence="8" type="ORF">LH29_06555</name>
</gene>
<organism evidence="8 9">
    <name type="scientific">Draconibacterium sediminis</name>
    <dbReference type="NCBI Taxonomy" id="1544798"/>
    <lineage>
        <taxon>Bacteria</taxon>
        <taxon>Pseudomonadati</taxon>
        <taxon>Bacteroidota</taxon>
        <taxon>Bacteroidia</taxon>
        <taxon>Marinilabiliales</taxon>
        <taxon>Prolixibacteraceae</taxon>
        <taxon>Draconibacterium</taxon>
    </lineage>
</organism>
<keyword evidence="3 6" id="KW-0812">Transmembrane</keyword>
<evidence type="ECO:0000256" key="6">
    <source>
        <dbReference type="SAM" id="Phobius"/>
    </source>
</evidence>
<dbReference type="EMBL" id="JRHC01000001">
    <property type="protein sequence ID" value="KJF45068.1"/>
    <property type="molecule type" value="Genomic_DNA"/>
</dbReference>
<feature type="transmembrane region" description="Helical" evidence="6">
    <location>
        <begin position="221"/>
        <end position="243"/>
    </location>
</feature>
<feature type="transmembrane region" description="Helical" evidence="6">
    <location>
        <begin position="128"/>
        <end position="146"/>
    </location>
</feature>
<dbReference type="SUPFAM" id="SSF103481">
    <property type="entry name" value="Multidrug resistance efflux transporter EmrE"/>
    <property type="match status" value="2"/>
</dbReference>
<accession>A0A0D8JGU0</accession>
<dbReference type="PANTHER" id="PTHR32322:SF18">
    <property type="entry name" value="S-ADENOSYLMETHIONINE_S-ADENOSYLHOMOCYSTEINE TRANSPORTER"/>
    <property type="match status" value="1"/>
</dbReference>
<keyword evidence="9" id="KW-1185">Reference proteome</keyword>
<feature type="transmembrane region" description="Helical" evidence="6">
    <location>
        <begin position="37"/>
        <end position="58"/>
    </location>
</feature>
<dbReference type="InterPro" id="IPR050638">
    <property type="entry name" value="AA-Vitamin_Transporters"/>
</dbReference>
<feature type="transmembrane region" description="Helical" evidence="6">
    <location>
        <begin position="255"/>
        <end position="273"/>
    </location>
</feature>
<dbReference type="GO" id="GO:0005886">
    <property type="term" value="C:plasma membrane"/>
    <property type="evidence" value="ECO:0007669"/>
    <property type="project" value="UniProtKB-SubCell"/>
</dbReference>
<evidence type="ECO:0000256" key="2">
    <source>
        <dbReference type="ARBA" id="ARBA00022475"/>
    </source>
</evidence>
<keyword evidence="4 6" id="KW-1133">Transmembrane helix</keyword>
<dbReference type="PATRIC" id="fig|1544798.3.peg.1316"/>
<evidence type="ECO:0000256" key="1">
    <source>
        <dbReference type="ARBA" id="ARBA00004651"/>
    </source>
</evidence>
<feature type="transmembrane region" description="Helical" evidence="6">
    <location>
        <begin position="279"/>
        <end position="298"/>
    </location>
</feature>